<keyword evidence="26" id="KW-1185">Reference proteome</keyword>
<dbReference type="SUPFAM" id="SSF63712">
    <property type="entry name" value="Nicotinic receptor ligand binding domain-like"/>
    <property type="match status" value="1"/>
</dbReference>
<dbReference type="InterPro" id="IPR036734">
    <property type="entry name" value="Neur_chan_lig-bd_sf"/>
</dbReference>
<dbReference type="FunFam" id="1.20.58.390:FF:000001">
    <property type="entry name" value="Neuronal nicotinic acetylcholine receptor subunit 3"/>
    <property type="match status" value="1"/>
</dbReference>
<dbReference type="Gene3D" id="2.70.170.10">
    <property type="entry name" value="Neurotransmitter-gated ion-channel ligand-binding domain"/>
    <property type="match status" value="1"/>
</dbReference>
<organism evidence="25 26">
    <name type="scientific">Marmota marmota marmota</name>
    <name type="common">Alpine marmot</name>
    <dbReference type="NCBI Taxonomy" id="9994"/>
    <lineage>
        <taxon>Eukaryota</taxon>
        <taxon>Metazoa</taxon>
        <taxon>Chordata</taxon>
        <taxon>Craniata</taxon>
        <taxon>Vertebrata</taxon>
        <taxon>Euteleostomi</taxon>
        <taxon>Mammalia</taxon>
        <taxon>Eutheria</taxon>
        <taxon>Euarchontoglires</taxon>
        <taxon>Glires</taxon>
        <taxon>Rodentia</taxon>
        <taxon>Sciuromorpha</taxon>
        <taxon>Sciuridae</taxon>
        <taxon>Xerinae</taxon>
        <taxon>Marmotini</taxon>
        <taxon>Marmota</taxon>
    </lineage>
</organism>
<evidence type="ECO:0000256" key="9">
    <source>
        <dbReference type="ARBA" id="ARBA00023157"/>
    </source>
</evidence>
<keyword evidence="13 22" id="KW-0407">Ion channel</keyword>
<dbReference type="PRINTS" id="PR00252">
    <property type="entry name" value="NRIONCHANNEL"/>
</dbReference>
<keyword evidence="9" id="KW-1015">Disulfide bond</keyword>
<keyword evidence="4" id="KW-0732">Signal</keyword>
<proteinExistence type="inferred from homology"/>
<comment type="subunit">
    <text evidence="20">Neuronal AChR seems to be composed of two different type of subunits: alpha and beta. CHRNB3/beta-3 subunit is only able to form functional nAChRs when co-assembled with another beta subunit. Participates in pentameric assemblies along with CHRNA4/alpha-4 and CHRNB2/beta-2 subunits and with CHRNA6/alpha-6 as well, forming stoichiometries such as (CHRNA3:CHRNB4)2:CHRNB3, (CHRNA4:CHRNB2)2:CHRNB3 or (CHRNA6:CHRNB2)2:CHRNB3.</text>
</comment>
<dbReference type="GO" id="GO:0004888">
    <property type="term" value="F:transmembrane signaling receptor activity"/>
    <property type="evidence" value="ECO:0007669"/>
    <property type="project" value="InterPro"/>
</dbReference>
<evidence type="ECO:0000256" key="11">
    <source>
        <dbReference type="ARBA" id="ARBA00023180"/>
    </source>
</evidence>
<evidence type="ECO:0000256" key="18">
    <source>
        <dbReference type="ARBA" id="ARBA00055594"/>
    </source>
</evidence>
<feature type="transmembrane region" description="Helical" evidence="22">
    <location>
        <begin position="277"/>
        <end position="295"/>
    </location>
</feature>
<feature type="domain" description="Neurotransmitter-gated ion-channel transmembrane" evidence="24">
    <location>
        <begin position="248"/>
        <end position="454"/>
    </location>
</feature>
<dbReference type="GO" id="GO:0034703">
    <property type="term" value="C:cation channel complex"/>
    <property type="evidence" value="ECO:0007669"/>
    <property type="project" value="Ensembl"/>
</dbReference>
<dbReference type="InterPro" id="IPR006202">
    <property type="entry name" value="Neur_chan_lig-bd"/>
</dbReference>
<evidence type="ECO:0000256" key="2">
    <source>
        <dbReference type="ARBA" id="ARBA00022475"/>
    </source>
</evidence>
<keyword evidence="12" id="KW-1071">Ligand-gated ion channel</keyword>
<dbReference type="Proteomes" id="UP000694407">
    <property type="component" value="Unplaced"/>
</dbReference>
<evidence type="ECO:0000256" key="4">
    <source>
        <dbReference type="ARBA" id="ARBA00022729"/>
    </source>
</evidence>
<dbReference type="InterPro" id="IPR006029">
    <property type="entry name" value="Neurotrans-gated_channel_TM"/>
</dbReference>
<evidence type="ECO:0000259" key="24">
    <source>
        <dbReference type="Pfam" id="PF02932"/>
    </source>
</evidence>
<dbReference type="Ensembl" id="ENSMMMT00000005799.1">
    <property type="protein sequence ID" value="ENSMMMP00000005080.1"/>
    <property type="gene ID" value="ENSMMMG00000004635.1"/>
</dbReference>
<evidence type="ECO:0000259" key="23">
    <source>
        <dbReference type="Pfam" id="PF02931"/>
    </source>
</evidence>
<keyword evidence="10" id="KW-0675">Receptor</keyword>
<dbReference type="GO" id="GO:0005892">
    <property type="term" value="C:acetylcholine-gated channel complex"/>
    <property type="evidence" value="ECO:0007669"/>
    <property type="project" value="Ensembl"/>
</dbReference>
<dbReference type="PANTHER" id="PTHR18945">
    <property type="entry name" value="NEUROTRANSMITTER GATED ION CHANNEL"/>
    <property type="match status" value="1"/>
</dbReference>
<dbReference type="FunFam" id="2.70.170.10:FF:000005">
    <property type="entry name" value="Neuronal nicotinic acetylcholine receptor alpha4 subunit"/>
    <property type="match status" value="1"/>
</dbReference>
<keyword evidence="8 22" id="KW-0472">Membrane</keyword>
<dbReference type="GO" id="GO:0098691">
    <property type="term" value="C:dopaminergic synapse"/>
    <property type="evidence" value="ECO:0007669"/>
    <property type="project" value="Ensembl"/>
</dbReference>
<feature type="transmembrane region" description="Helical" evidence="22">
    <location>
        <begin position="437"/>
        <end position="458"/>
    </location>
</feature>
<comment type="catalytic activity">
    <reaction evidence="17">
        <text>Ca(2+)(in) = Ca(2+)(out)</text>
        <dbReference type="Rhea" id="RHEA:29671"/>
        <dbReference type="ChEBI" id="CHEBI:29108"/>
    </reaction>
</comment>
<dbReference type="GeneTree" id="ENSGT00940000156892"/>
<evidence type="ECO:0000256" key="10">
    <source>
        <dbReference type="ARBA" id="ARBA00023170"/>
    </source>
</evidence>
<feature type="transmembrane region" description="Helical" evidence="22">
    <location>
        <begin position="242"/>
        <end position="265"/>
    </location>
</feature>
<comment type="similarity">
    <text evidence="19">Belongs to the ligand-gated ion channel (TC 1.A.9) family. Acetylcholine receptor (TC 1.A.9.1) subfamily. Beta-3/CHRNB3 sub-subfamily.</text>
</comment>
<evidence type="ECO:0000256" key="22">
    <source>
        <dbReference type="RuleBase" id="RU000687"/>
    </source>
</evidence>
<dbReference type="InterPro" id="IPR002394">
    <property type="entry name" value="Nicotinic_acetylcholine_rcpt"/>
</dbReference>
<dbReference type="GO" id="GO:0098793">
    <property type="term" value="C:presynapse"/>
    <property type="evidence" value="ECO:0007669"/>
    <property type="project" value="GOC"/>
</dbReference>
<accession>A0A8C5YWP2</accession>
<feature type="transmembrane region" description="Helical" evidence="22">
    <location>
        <begin position="307"/>
        <end position="329"/>
    </location>
</feature>
<evidence type="ECO:0000313" key="25">
    <source>
        <dbReference type="Ensembl" id="ENSMMMP00000005080.1"/>
    </source>
</evidence>
<comment type="catalytic activity">
    <reaction evidence="16">
        <text>Na(+)(in) = Na(+)(out)</text>
        <dbReference type="Rhea" id="RHEA:34963"/>
        <dbReference type="ChEBI" id="CHEBI:29101"/>
    </reaction>
</comment>
<evidence type="ECO:0000256" key="6">
    <source>
        <dbReference type="ARBA" id="ARBA00023018"/>
    </source>
</evidence>
<dbReference type="InterPro" id="IPR036719">
    <property type="entry name" value="Neuro-gated_channel_TM_sf"/>
</dbReference>
<dbReference type="InterPro" id="IPR038050">
    <property type="entry name" value="Neuro_actylchol_rec"/>
</dbReference>
<evidence type="ECO:0000256" key="3">
    <source>
        <dbReference type="ARBA" id="ARBA00022692"/>
    </source>
</evidence>
<protein>
    <recommendedName>
        <fullName evidence="21">Neuronal acetylcholine receptor subunit beta-3</fullName>
    </recommendedName>
</protein>
<evidence type="ECO:0000256" key="19">
    <source>
        <dbReference type="ARBA" id="ARBA00061698"/>
    </source>
</evidence>
<evidence type="ECO:0000256" key="8">
    <source>
        <dbReference type="ARBA" id="ARBA00023136"/>
    </source>
</evidence>
<feature type="domain" description="Neurotransmitter-gated ion-channel ligand-binding" evidence="23">
    <location>
        <begin position="38"/>
        <end position="240"/>
    </location>
</feature>
<dbReference type="CDD" id="cd19064">
    <property type="entry name" value="LGIC_TM_nAChR"/>
    <property type="match status" value="1"/>
</dbReference>
<keyword evidence="3 22" id="KW-0812">Transmembrane</keyword>
<dbReference type="Gene3D" id="1.20.58.390">
    <property type="entry name" value="Neurotransmitter-gated ion-channel transmembrane domain"/>
    <property type="match status" value="2"/>
</dbReference>
<reference evidence="25" key="1">
    <citation type="submission" date="2025-08" db="UniProtKB">
        <authorList>
            <consortium name="Ensembl"/>
        </authorList>
    </citation>
    <scope>IDENTIFICATION</scope>
</reference>
<evidence type="ECO:0000256" key="13">
    <source>
        <dbReference type="ARBA" id="ARBA00023303"/>
    </source>
</evidence>
<evidence type="ECO:0000256" key="16">
    <source>
        <dbReference type="ARBA" id="ARBA00036239"/>
    </source>
</evidence>
<evidence type="ECO:0000256" key="14">
    <source>
        <dbReference type="ARBA" id="ARBA00034099"/>
    </source>
</evidence>
<evidence type="ECO:0000256" key="12">
    <source>
        <dbReference type="ARBA" id="ARBA00023286"/>
    </source>
</evidence>
<name>A0A8C5YWP2_MARMA</name>
<reference evidence="25" key="2">
    <citation type="submission" date="2025-09" db="UniProtKB">
        <authorList>
            <consortium name="Ensembl"/>
        </authorList>
    </citation>
    <scope>IDENTIFICATION</scope>
</reference>
<evidence type="ECO:0000256" key="21">
    <source>
        <dbReference type="ARBA" id="ARBA00070356"/>
    </source>
</evidence>
<dbReference type="InterPro" id="IPR018000">
    <property type="entry name" value="Neurotransmitter_ion_chnl_CS"/>
</dbReference>
<keyword evidence="6" id="KW-0770">Synapse</keyword>
<dbReference type="Pfam" id="PF02932">
    <property type="entry name" value="Neur_chan_memb"/>
    <property type="match status" value="1"/>
</dbReference>
<dbReference type="InterPro" id="IPR006201">
    <property type="entry name" value="Neur_channel"/>
</dbReference>
<keyword evidence="11" id="KW-0325">Glycoprotein</keyword>
<dbReference type="GO" id="GO:0099171">
    <property type="term" value="P:presynaptic modulation of chemical synaptic transmission"/>
    <property type="evidence" value="ECO:0007669"/>
    <property type="project" value="Ensembl"/>
</dbReference>
<dbReference type="GO" id="GO:0098878">
    <property type="term" value="C:neurotransmitter receptor complex"/>
    <property type="evidence" value="ECO:0007669"/>
    <property type="project" value="Ensembl"/>
</dbReference>
<keyword evidence="1 22" id="KW-0813">Transport</keyword>
<dbReference type="FunFam" id="1.20.58.390:FF:000025">
    <property type="entry name" value="Cholinergic receptor nicotinic beta 3 subunit"/>
    <property type="match status" value="1"/>
</dbReference>
<evidence type="ECO:0000313" key="26">
    <source>
        <dbReference type="Proteomes" id="UP000694407"/>
    </source>
</evidence>
<dbReference type="PRINTS" id="PR00254">
    <property type="entry name" value="NICOTINICR"/>
</dbReference>
<dbReference type="CDD" id="cd19026">
    <property type="entry name" value="LGIC_ECD_nAChR_B3"/>
    <property type="match status" value="1"/>
</dbReference>
<keyword evidence="5 22" id="KW-1133">Transmembrane helix</keyword>
<comment type="catalytic activity">
    <reaction evidence="15">
        <text>K(+)(in) = K(+)(out)</text>
        <dbReference type="Rhea" id="RHEA:29463"/>
        <dbReference type="ChEBI" id="CHEBI:29103"/>
    </reaction>
</comment>
<dbReference type="GO" id="GO:0045211">
    <property type="term" value="C:postsynaptic membrane"/>
    <property type="evidence" value="ECO:0007669"/>
    <property type="project" value="InterPro"/>
</dbReference>
<sequence length="466" mass="53639">MMLTDFVPVPFILSITLSVSLMILPAAAGFSSIAENEDALLRHLFQGYQKWVRPVLNSNDTIKVYFGLKISQLVDVDEKNQLMTTNVWLKQEWTDHKLRWNPDEYGGIHSIKVPSESLWLPDIVLFENADGRFEGSLMTKVIVKSNGTVIWTPPASYKSSCTMDVTFFPFDRQNCSMKFGSWTYDGTMVDLILINENVDRKDFFDNGEWEILNARGMKGNRRDGLYSYPFITYSFVLRRLPLFYTLFLIIPCLGLSFLTVLVFYLPSDEGEKLSLSTSVLVSLTVFLLVIEEIIPSSSKVIPLIGEYLLFIMIFVTLSIIVTVFVINVHHRSSSTYHPMAPWVKRLFLQKLPKLLCMKDHVDRYSFPDKDESKPVVKGKALEKKKQKQLSNGEKVLVAFLEKAAESIRYISRHVKKEHFISQVVQDWKFVAQVLDRIFLWLFLIVSVTGSVLIFTPALKMWLHSYH</sequence>
<dbReference type="AlphaFoldDB" id="A0A8C5YWP2"/>
<feature type="transmembrane region" description="Helical" evidence="22">
    <location>
        <begin position="12"/>
        <end position="34"/>
    </location>
</feature>
<keyword evidence="2" id="KW-1003">Cell membrane</keyword>
<evidence type="ECO:0000256" key="17">
    <source>
        <dbReference type="ARBA" id="ARBA00036634"/>
    </source>
</evidence>
<evidence type="ECO:0000256" key="1">
    <source>
        <dbReference type="ARBA" id="ARBA00022448"/>
    </source>
</evidence>
<dbReference type="SUPFAM" id="SSF90112">
    <property type="entry name" value="Neurotransmitter-gated ion-channel transmembrane pore"/>
    <property type="match status" value="1"/>
</dbReference>
<evidence type="ECO:0000256" key="7">
    <source>
        <dbReference type="ARBA" id="ARBA00023065"/>
    </source>
</evidence>
<evidence type="ECO:0000256" key="15">
    <source>
        <dbReference type="ARBA" id="ARBA00034430"/>
    </source>
</evidence>
<dbReference type="PROSITE" id="PS00236">
    <property type="entry name" value="NEUROTR_ION_CHANNEL"/>
    <property type="match status" value="1"/>
</dbReference>
<evidence type="ECO:0000256" key="5">
    <source>
        <dbReference type="ARBA" id="ARBA00022989"/>
    </source>
</evidence>
<dbReference type="Pfam" id="PF02931">
    <property type="entry name" value="Neur_chan_LBD"/>
    <property type="match status" value="1"/>
</dbReference>
<comment type="subcellular location">
    <subcellularLocation>
        <location evidence="14">Synaptic cell membrane</location>
        <topology evidence="14">Multi-pass membrane protein</topology>
    </subcellularLocation>
</comment>
<dbReference type="GO" id="GO:0022848">
    <property type="term" value="F:acetylcholine-gated monoatomic cation-selective channel activity"/>
    <property type="evidence" value="ECO:0007669"/>
    <property type="project" value="InterPro"/>
</dbReference>
<gene>
    <name evidence="25" type="primary">CHRNB3</name>
</gene>
<keyword evidence="7 22" id="KW-0406">Ion transport</keyword>
<evidence type="ECO:0000256" key="20">
    <source>
        <dbReference type="ARBA" id="ARBA00064094"/>
    </source>
</evidence>
<comment type="function">
    <text evidence="18">Component of neuronal acetylcholine receptors (nAChRs) that function as pentameric, ligand-gated cation channels with high calcium permeability among other activities. nAChRs are excitatory neurotrasnmitter receptors formed by a collection of nAChR subunits known to mediate synaptic transmission in the nervous system and the neuromuscular junction. Each nAchR subunit confers differential attributes to channel properties, including activation, deactivation and desensitization kinetics, pH sensitivity, cation permeability, and binding to allosteric modulators. Has an accessory rather than functional role and is only able to form functional nAChRs when co-assembled with another beta subunit. Participates in pentameric assemblies along with CHRNA3, CHRNA4, CHRNA6, CHRNB2 and CHRNB4. Modulates receptor assembly and increases receptor sensitivity to nicotine when associated with CHRNB2, CHRNA4 and/or CHRNA6 as well as CHRNA3 and CHRNB4. Seems to play a role in nicotine addiction.</text>
</comment>
<dbReference type="NCBIfam" id="TIGR00860">
    <property type="entry name" value="LIC"/>
    <property type="match status" value="1"/>
</dbReference>